<feature type="region of interest" description="Disordered" evidence="3">
    <location>
        <begin position="825"/>
        <end position="861"/>
    </location>
</feature>
<dbReference type="AlphaFoldDB" id="A0A2B7XBC5"/>
<dbReference type="Pfam" id="PF00350">
    <property type="entry name" value="Dynamin_N"/>
    <property type="match status" value="1"/>
</dbReference>
<dbReference type="GO" id="GO:0005739">
    <property type="term" value="C:mitochondrion"/>
    <property type="evidence" value="ECO:0007669"/>
    <property type="project" value="TreeGrafter"/>
</dbReference>
<feature type="domain" description="Dynamin-type G" evidence="5">
    <location>
        <begin position="36"/>
        <end position="324"/>
    </location>
</feature>
<dbReference type="PROSITE" id="PS51718">
    <property type="entry name" value="G_DYNAMIN_2"/>
    <property type="match status" value="1"/>
</dbReference>
<dbReference type="GO" id="GO:0005874">
    <property type="term" value="C:microtubule"/>
    <property type="evidence" value="ECO:0007669"/>
    <property type="project" value="TreeGrafter"/>
</dbReference>
<dbReference type="InterPro" id="IPR022812">
    <property type="entry name" value="Dynamin"/>
</dbReference>
<dbReference type="SUPFAM" id="SSF52540">
    <property type="entry name" value="P-loop containing nucleoside triphosphate hydrolases"/>
    <property type="match status" value="1"/>
</dbReference>
<evidence type="ECO:0008006" key="8">
    <source>
        <dbReference type="Google" id="ProtNLM"/>
    </source>
</evidence>
<dbReference type="InterPro" id="IPR001401">
    <property type="entry name" value="Dynamin_GTPase"/>
</dbReference>
<evidence type="ECO:0000259" key="5">
    <source>
        <dbReference type="PROSITE" id="PS51718"/>
    </source>
</evidence>
<dbReference type="CDD" id="cd08771">
    <property type="entry name" value="DLP_1"/>
    <property type="match status" value="1"/>
</dbReference>
<evidence type="ECO:0000259" key="4">
    <source>
        <dbReference type="PROSITE" id="PS51388"/>
    </source>
</evidence>
<feature type="compositionally biased region" description="Basic and acidic residues" evidence="3">
    <location>
        <begin position="421"/>
        <end position="430"/>
    </location>
</feature>
<keyword evidence="7" id="KW-1185">Reference proteome</keyword>
<dbReference type="STRING" id="2060905.A0A2B7XBC5"/>
<dbReference type="GO" id="GO:0000266">
    <property type="term" value="P:mitochondrial fission"/>
    <property type="evidence" value="ECO:0007669"/>
    <property type="project" value="TreeGrafter"/>
</dbReference>
<dbReference type="FunFam" id="3.40.50.300:FF:001425">
    <property type="entry name" value="Dynamin GTPase, putative"/>
    <property type="match status" value="1"/>
</dbReference>
<dbReference type="GO" id="GO:0016020">
    <property type="term" value="C:membrane"/>
    <property type="evidence" value="ECO:0007669"/>
    <property type="project" value="TreeGrafter"/>
</dbReference>
<proteinExistence type="predicted"/>
<sequence>MSLESLDHDALRQLQSEQAQLLDVIDELRSLRLGQLVELPQLVVCGDQSSGKSSVLEAISRVRFPVKGGVCTRFATEVILRRKPEPDFRVTIEPGPSRTNDQESRRFQDFAAGLPRDTPLETVIEEAKKTMGISLDERKFGGFSDDVLKIEICGPDKPGLTLVDLPGLYHAKSKEQGADGIPVVRNLVKSYLKNPRSIILAVISAKNEYNNQEILDLAETFDERRERTLAIVTKPDTLPKNSDEERTYIELMNNERIKLHLGWHALCNRDYETRDISDEARDARERDFFAGPPWTDIPQEYVGIDTLRPRLSSMLLDHISRSLPALVNDIKNQICERQRRIEQLGDERITPVERRGYLLNLSNKFEKITSQAIHGMYLDEFFRGLCSTSATSLDIKRLRAIIRELNEEFALEMMERGSRRRIIRDSENKPGHGNCDKGTSSQRSPPTILMSDLEKEVSEMARRNRGIELPGTSNQLLVGELFRDQCKPWESIAQAYLTKVCQRIRSFAEALLQHLADKATYRPLMSTVLNPALEAMSDRASVKLQELFSYHKRGHPLPFNKSFLKGMGEFRQERLQGMLEQKLLGQRSAQKDENLFSFSDIQNATAAEEFEVQGDGFAAREIIDLMEVYYNMALTTFIDNVAILATENCLILPLESILTPLTINAMEEAEINRLAAEPTYVQRNREQLRSDLSKLNAALRICKHHSAYTETSVDFQDKSQLSDTTSGQNQESPAKRVHPAPVNDSVPAIVTPANATLGPQKVENPTKPEPTSNFSKSNPSPFLSAPGSSTFFGSPSTQNPGVSRNPNQITLAFKPIESIFGSPSRSTSTFFSSVQPSSSGTATVSSTGASGQHFASDRTTTGGFGSGGFGCSAPTSTAQPPGSVPLFGKLDIAPVHQSLAPEESGMFKQPANSLFTPPASTSTSGQPALNSSKTHSYPAGQPPSTKSALGNGNYQG</sequence>
<dbReference type="SMART" id="SM00053">
    <property type="entry name" value="DYNc"/>
    <property type="match status" value="1"/>
</dbReference>
<comment type="caution">
    <text evidence="6">The sequence shown here is derived from an EMBL/GenBank/DDBJ whole genome shotgun (WGS) entry which is preliminary data.</text>
</comment>
<feature type="compositionally biased region" description="Polar residues" evidence="3">
    <location>
        <begin position="910"/>
        <end position="935"/>
    </location>
</feature>
<dbReference type="PROSITE" id="PS51388">
    <property type="entry name" value="GED"/>
    <property type="match status" value="1"/>
</dbReference>
<dbReference type="GO" id="GO:0006897">
    <property type="term" value="P:endocytosis"/>
    <property type="evidence" value="ECO:0007669"/>
    <property type="project" value="TreeGrafter"/>
</dbReference>
<evidence type="ECO:0000313" key="6">
    <source>
        <dbReference type="EMBL" id="PGH06396.1"/>
    </source>
</evidence>
<evidence type="ECO:0000313" key="7">
    <source>
        <dbReference type="Proteomes" id="UP000224080"/>
    </source>
</evidence>
<evidence type="ECO:0000256" key="2">
    <source>
        <dbReference type="ARBA" id="ARBA00023134"/>
    </source>
</evidence>
<name>A0A2B7XBC5_9EURO</name>
<dbReference type="GO" id="GO:0016559">
    <property type="term" value="P:peroxisome fission"/>
    <property type="evidence" value="ECO:0007669"/>
    <property type="project" value="TreeGrafter"/>
</dbReference>
<dbReference type="Pfam" id="PF01031">
    <property type="entry name" value="Dynamin_M"/>
    <property type="match status" value="1"/>
</dbReference>
<protein>
    <recommendedName>
        <fullName evidence="8">Dynamin GTPase</fullName>
    </recommendedName>
</protein>
<dbReference type="EMBL" id="PDNC01000022">
    <property type="protein sequence ID" value="PGH06396.1"/>
    <property type="molecule type" value="Genomic_DNA"/>
</dbReference>
<dbReference type="InterPro" id="IPR000375">
    <property type="entry name" value="Dynamin_stalk"/>
</dbReference>
<feature type="compositionally biased region" description="Polar residues" evidence="3">
    <location>
        <begin position="769"/>
        <end position="807"/>
    </location>
</feature>
<dbReference type="InterPro" id="IPR045063">
    <property type="entry name" value="Dynamin_N"/>
</dbReference>
<feature type="compositionally biased region" description="Polar residues" evidence="3">
    <location>
        <begin position="712"/>
        <end position="732"/>
    </location>
</feature>
<dbReference type="PANTHER" id="PTHR11566:SF149">
    <property type="entry name" value="GTPASE, PUTATIVE (AFU_ORTHOLOGUE AFUA_6G11890)-RELATED"/>
    <property type="match status" value="1"/>
</dbReference>
<evidence type="ECO:0000256" key="1">
    <source>
        <dbReference type="ARBA" id="ARBA00022741"/>
    </source>
</evidence>
<dbReference type="InterPro" id="IPR020850">
    <property type="entry name" value="GED_dom"/>
</dbReference>
<keyword evidence="2" id="KW-0342">GTP-binding</keyword>
<feature type="compositionally biased region" description="Polar residues" evidence="3">
    <location>
        <begin position="942"/>
        <end position="956"/>
    </location>
</feature>
<dbReference type="GO" id="GO:0005525">
    <property type="term" value="F:GTP binding"/>
    <property type="evidence" value="ECO:0007669"/>
    <property type="project" value="InterPro"/>
</dbReference>
<dbReference type="GO" id="GO:0008017">
    <property type="term" value="F:microtubule binding"/>
    <property type="evidence" value="ECO:0007669"/>
    <property type="project" value="TreeGrafter"/>
</dbReference>
<dbReference type="Gene3D" id="1.20.120.1240">
    <property type="entry name" value="Dynamin, middle domain"/>
    <property type="match status" value="1"/>
</dbReference>
<feature type="region of interest" description="Disordered" evidence="3">
    <location>
        <begin position="712"/>
        <end position="807"/>
    </location>
</feature>
<dbReference type="OrthoDB" id="415706at2759"/>
<dbReference type="GO" id="GO:0048312">
    <property type="term" value="P:intracellular distribution of mitochondria"/>
    <property type="evidence" value="ECO:0007669"/>
    <property type="project" value="TreeGrafter"/>
</dbReference>
<dbReference type="GO" id="GO:0003924">
    <property type="term" value="F:GTPase activity"/>
    <property type="evidence" value="ECO:0007669"/>
    <property type="project" value="InterPro"/>
</dbReference>
<feature type="domain" description="GED" evidence="4">
    <location>
        <begin position="619"/>
        <end position="710"/>
    </location>
</feature>
<dbReference type="InterPro" id="IPR027417">
    <property type="entry name" value="P-loop_NTPase"/>
</dbReference>
<dbReference type="PRINTS" id="PR00195">
    <property type="entry name" value="DYNAMIN"/>
</dbReference>
<feature type="region of interest" description="Disordered" evidence="3">
    <location>
        <begin position="900"/>
        <end position="956"/>
    </location>
</feature>
<feature type="compositionally biased region" description="Low complexity" evidence="3">
    <location>
        <begin position="825"/>
        <end position="851"/>
    </location>
</feature>
<dbReference type="InterPro" id="IPR030381">
    <property type="entry name" value="G_DYNAMIN_dom"/>
</dbReference>
<gene>
    <name evidence="6" type="ORF">GX51_02408</name>
</gene>
<dbReference type="Gene3D" id="3.40.50.300">
    <property type="entry name" value="P-loop containing nucleotide triphosphate hydrolases"/>
    <property type="match status" value="1"/>
</dbReference>
<feature type="region of interest" description="Disordered" evidence="3">
    <location>
        <begin position="421"/>
        <end position="448"/>
    </location>
</feature>
<dbReference type="Proteomes" id="UP000224080">
    <property type="component" value="Unassembled WGS sequence"/>
</dbReference>
<feature type="region of interest" description="Disordered" evidence="3">
    <location>
        <begin position="866"/>
        <end position="885"/>
    </location>
</feature>
<dbReference type="PANTHER" id="PTHR11566">
    <property type="entry name" value="DYNAMIN"/>
    <property type="match status" value="1"/>
</dbReference>
<evidence type="ECO:0000256" key="3">
    <source>
        <dbReference type="SAM" id="MobiDB-lite"/>
    </source>
</evidence>
<reference evidence="6 7" key="1">
    <citation type="submission" date="2017-10" db="EMBL/GenBank/DDBJ databases">
        <title>Comparative genomics in systemic dimorphic fungi from Ajellomycetaceae.</title>
        <authorList>
            <person name="Munoz J.F."/>
            <person name="Mcewen J.G."/>
            <person name="Clay O.K."/>
            <person name="Cuomo C.A."/>
        </authorList>
    </citation>
    <scope>NUCLEOTIDE SEQUENCE [LARGE SCALE GENOMIC DNA]</scope>
    <source>
        <strain evidence="6 7">UAMH130</strain>
    </source>
</reference>
<accession>A0A2B7XBC5</accession>
<organism evidence="6 7">
    <name type="scientific">Blastomyces parvus</name>
    <dbReference type="NCBI Taxonomy" id="2060905"/>
    <lineage>
        <taxon>Eukaryota</taxon>
        <taxon>Fungi</taxon>
        <taxon>Dikarya</taxon>
        <taxon>Ascomycota</taxon>
        <taxon>Pezizomycotina</taxon>
        <taxon>Eurotiomycetes</taxon>
        <taxon>Eurotiomycetidae</taxon>
        <taxon>Onygenales</taxon>
        <taxon>Ajellomycetaceae</taxon>
        <taxon>Blastomyces</taxon>
    </lineage>
</organism>
<keyword evidence="1" id="KW-0547">Nucleotide-binding</keyword>